<dbReference type="Proteomes" id="UP000199648">
    <property type="component" value="Unassembled WGS sequence"/>
</dbReference>
<feature type="domain" description="PepSY" evidence="3">
    <location>
        <begin position="8"/>
        <end position="93"/>
    </location>
</feature>
<dbReference type="Pfam" id="PF13670">
    <property type="entry name" value="PepSY_2"/>
    <property type="match status" value="1"/>
</dbReference>
<keyword evidence="2" id="KW-0732">Signal</keyword>
<evidence type="ECO:0000256" key="2">
    <source>
        <dbReference type="SAM" id="SignalP"/>
    </source>
</evidence>
<feature type="signal peptide" evidence="2">
    <location>
        <begin position="1"/>
        <end position="23"/>
    </location>
</feature>
<dbReference type="OrthoDB" id="7068255at2"/>
<evidence type="ECO:0000259" key="3">
    <source>
        <dbReference type="Pfam" id="PF13670"/>
    </source>
</evidence>
<feature type="region of interest" description="Disordered" evidence="1">
    <location>
        <begin position="95"/>
        <end position="122"/>
    </location>
</feature>
<protein>
    <submittedName>
        <fullName evidence="4">Peptidase propeptide and YPEB domain-containing protein</fullName>
    </submittedName>
</protein>
<sequence>MKTSHAIFAIALSAAAVGGTAFAAPGAAAAPARSVQADNWLTIPAIYDKVIAAGYRDIDEIEREDNGYEVKAISPDGQRAKLQVDPISGDVVNARAKGDKRRSNRFDMRYRDGNLRDNGANR</sequence>
<proteinExistence type="predicted"/>
<dbReference type="InterPro" id="IPR025711">
    <property type="entry name" value="PepSY"/>
</dbReference>
<feature type="compositionally biased region" description="Basic and acidic residues" evidence="1">
    <location>
        <begin position="104"/>
        <end position="115"/>
    </location>
</feature>
<dbReference type="EMBL" id="FMWD01000002">
    <property type="protein sequence ID" value="SCZ52809.1"/>
    <property type="molecule type" value="Genomic_DNA"/>
</dbReference>
<evidence type="ECO:0000313" key="5">
    <source>
        <dbReference type="Proteomes" id="UP000199648"/>
    </source>
</evidence>
<evidence type="ECO:0000256" key="1">
    <source>
        <dbReference type="SAM" id="MobiDB-lite"/>
    </source>
</evidence>
<evidence type="ECO:0000313" key="4">
    <source>
        <dbReference type="EMBL" id="SCZ52809.1"/>
    </source>
</evidence>
<accession>A0A1G5PUU5</accession>
<feature type="chain" id="PRO_5011677639" evidence="2">
    <location>
        <begin position="24"/>
        <end position="122"/>
    </location>
</feature>
<gene>
    <name evidence="4" type="ORF">SAMN03097708_00809</name>
</gene>
<dbReference type="STRING" id="415747.SAMN03097708_00809"/>
<reference evidence="4 5" key="1">
    <citation type="submission" date="2016-10" db="EMBL/GenBank/DDBJ databases">
        <authorList>
            <person name="de Groot N.N."/>
        </authorList>
    </citation>
    <scope>NUCLEOTIDE SEQUENCE [LARGE SCALE GENOMIC DNA]</scope>
    <source>
        <strain evidence="4 5">HLD2</strain>
    </source>
</reference>
<keyword evidence="5" id="KW-1185">Reference proteome</keyword>
<dbReference type="AlphaFoldDB" id="A0A1G5PUU5"/>
<dbReference type="RefSeq" id="WP_092992861.1">
    <property type="nucleotide sequence ID" value="NZ_FMWD01000002.1"/>
</dbReference>
<name>A0A1G5PUU5_9GAMM</name>
<organism evidence="4 5">
    <name type="scientific">Thiohalomonas denitrificans</name>
    <dbReference type="NCBI Taxonomy" id="415747"/>
    <lineage>
        <taxon>Bacteria</taxon>
        <taxon>Pseudomonadati</taxon>
        <taxon>Pseudomonadota</taxon>
        <taxon>Gammaproteobacteria</taxon>
        <taxon>Thiohalomonadales</taxon>
        <taxon>Thiohalomonadaceae</taxon>
        <taxon>Thiohalomonas</taxon>
    </lineage>
</organism>